<dbReference type="EMBL" id="AZXY01000021">
    <property type="protein sequence ID" value="KSZ56164.1"/>
    <property type="molecule type" value="Genomic_DNA"/>
</dbReference>
<evidence type="ECO:0000256" key="1">
    <source>
        <dbReference type="SAM" id="MobiDB-lite"/>
    </source>
</evidence>
<organism evidence="2 3">
    <name type="scientific">Rhodococcus pyridinivorans KG-16</name>
    <dbReference type="NCBI Taxonomy" id="1441730"/>
    <lineage>
        <taxon>Bacteria</taxon>
        <taxon>Bacillati</taxon>
        <taxon>Actinomycetota</taxon>
        <taxon>Actinomycetes</taxon>
        <taxon>Mycobacteriales</taxon>
        <taxon>Nocardiaceae</taxon>
        <taxon>Rhodococcus</taxon>
    </lineage>
</organism>
<name>A0A0V9UDQ9_9NOCA</name>
<gene>
    <name evidence="2" type="ORF">Z045_24800</name>
</gene>
<accession>A0A0V9UDQ9</accession>
<reference evidence="2 3" key="2">
    <citation type="journal article" date="2016" name="Genome Announc.">
        <title>Draft Genome Sequence of a Versatile Hydrocarbon-Degrading Bacterium, Rhodococcus pyridinivorans Strain KG-16, Collected from Oil Fields in India.</title>
        <authorList>
            <person name="Aggarwal R.K."/>
            <person name="Dawar C."/>
            <person name="Phanindranath R."/>
            <person name="Mutnuri L."/>
            <person name="Dayal A.M."/>
        </authorList>
    </citation>
    <scope>NUCLEOTIDE SEQUENCE [LARGE SCALE GENOMIC DNA]</scope>
    <source>
        <strain evidence="2 3">KG-16</strain>
    </source>
</reference>
<evidence type="ECO:0000313" key="2">
    <source>
        <dbReference type="EMBL" id="KSZ56164.1"/>
    </source>
</evidence>
<sequence length="202" mass="22628">MRQQPADGIILSGDEGPLLRLSVEYKCTLDGDDRYLAVEESAIHVFVEPDGREPLFRYEYMRAVSPKLPAAHIQFHGRHPELERAMQDCGGSTPRARRRKNGKKPILLSALHFPVGGTRFRPALEDVLEMLIEEFGVRPEGSVGQARAAIAAGRERWRRMQVSTVVRDAPSAAARTLEELGYSVTPPEEGPKPDKINQLRMF</sequence>
<dbReference type="PATRIC" id="fig|1441730.3.peg.5209"/>
<proteinExistence type="predicted"/>
<comment type="caution">
    <text evidence="2">The sequence shown here is derived from an EMBL/GenBank/DDBJ whole genome shotgun (WGS) entry which is preliminary data.</text>
</comment>
<dbReference type="Proteomes" id="UP000053060">
    <property type="component" value="Unassembled WGS sequence"/>
</dbReference>
<feature type="compositionally biased region" description="Basic and acidic residues" evidence="1">
    <location>
        <begin position="189"/>
        <end position="202"/>
    </location>
</feature>
<protein>
    <submittedName>
        <fullName evidence="2">Uncharacterized protein</fullName>
    </submittedName>
</protein>
<reference evidence="3" key="1">
    <citation type="submission" date="2015-01" db="EMBL/GenBank/DDBJ databases">
        <title>Draft genome sequence of Rhodococcus pyridinivorans strain KG-16, a hydrocarbon-degrading bacterium.</title>
        <authorList>
            <person name="Aggarwal R.K."/>
            <person name="Dawar C."/>
        </authorList>
    </citation>
    <scope>NUCLEOTIDE SEQUENCE [LARGE SCALE GENOMIC DNA]</scope>
    <source>
        <strain evidence="3">KG-16</strain>
    </source>
</reference>
<dbReference type="AlphaFoldDB" id="A0A0V9UDQ9"/>
<feature type="region of interest" description="Disordered" evidence="1">
    <location>
        <begin position="183"/>
        <end position="202"/>
    </location>
</feature>
<evidence type="ECO:0000313" key="3">
    <source>
        <dbReference type="Proteomes" id="UP000053060"/>
    </source>
</evidence>